<sequence>MAKKKLYLFSLFVATMSVLLSTVVMHHHHMGRICMVVERCQQDGNLNDEHTEHHENENDSCRVHQMYHFVTNGKILKSIQKQLFDGNHLLSVLSSEYLFIPTSSIISVRWQQFAASLPCVDETAISRRGPPSFCRFSVVRATRMQFLQPGCRERCVLLHPSFNEISI</sequence>
<gene>
    <name evidence="2" type="ORF">FYJ72_00360</name>
</gene>
<evidence type="ECO:0000313" key="3">
    <source>
        <dbReference type="Proteomes" id="UP000450161"/>
    </source>
</evidence>
<protein>
    <submittedName>
        <fullName evidence="2">Uncharacterized protein</fullName>
    </submittedName>
</protein>
<feature type="transmembrane region" description="Helical" evidence="1">
    <location>
        <begin position="6"/>
        <end position="25"/>
    </location>
</feature>
<dbReference type="Proteomes" id="UP000450161">
    <property type="component" value="Unassembled WGS sequence"/>
</dbReference>
<keyword evidence="1" id="KW-0812">Transmembrane</keyword>
<reference evidence="2 3" key="1">
    <citation type="submission" date="2019-08" db="EMBL/GenBank/DDBJ databases">
        <title>In-depth cultivation of the pig gut microbiome towards novel bacterial diversity and tailored functional studies.</title>
        <authorList>
            <person name="Wylensek D."/>
            <person name="Hitch T.C.A."/>
            <person name="Clavel T."/>
        </authorList>
    </citation>
    <scope>NUCLEOTIDE SEQUENCE [LARGE SCALE GENOMIC DNA]</scope>
    <source>
        <strain evidence="2 3">LKV-178-WT-2C</strain>
    </source>
</reference>
<evidence type="ECO:0000256" key="1">
    <source>
        <dbReference type="SAM" id="Phobius"/>
    </source>
</evidence>
<proteinExistence type="predicted"/>
<accession>A0A6I2TRC2</accession>
<dbReference type="AlphaFoldDB" id="A0A6I2TRC2"/>
<name>A0A6I2TRC2_9BACT</name>
<organism evidence="2 3">
    <name type="scientific">Segatella copri</name>
    <dbReference type="NCBI Taxonomy" id="165179"/>
    <lineage>
        <taxon>Bacteria</taxon>
        <taxon>Pseudomonadati</taxon>
        <taxon>Bacteroidota</taxon>
        <taxon>Bacteroidia</taxon>
        <taxon>Bacteroidales</taxon>
        <taxon>Prevotellaceae</taxon>
        <taxon>Segatella</taxon>
    </lineage>
</organism>
<keyword evidence="1" id="KW-0472">Membrane</keyword>
<evidence type="ECO:0000313" key="2">
    <source>
        <dbReference type="EMBL" id="MST76181.1"/>
    </source>
</evidence>
<keyword evidence="1" id="KW-1133">Transmembrane helix</keyword>
<dbReference type="RefSeq" id="WP_154480022.1">
    <property type="nucleotide sequence ID" value="NZ_VUNF01000001.1"/>
</dbReference>
<dbReference type="EMBL" id="VUNF01000001">
    <property type="protein sequence ID" value="MST76181.1"/>
    <property type="molecule type" value="Genomic_DNA"/>
</dbReference>
<comment type="caution">
    <text evidence="2">The sequence shown here is derived from an EMBL/GenBank/DDBJ whole genome shotgun (WGS) entry which is preliminary data.</text>
</comment>